<reference evidence="1 2" key="1">
    <citation type="submission" date="2015-01" db="EMBL/GenBank/DDBJ databases">
        <title>Evolution of Trichinella species and genotypes.</title>
        <authorList>
            <person name="Korhonen P.K."/>
            <person name="Edoardo P."/>
            <person name="Giuseppe L.R."/>
            <person name="Gasser R.B."/>
        </authorList>
    </citation>
    <scope>NUCLEOTIDE SEQUENCE [LARGE SCALE GENOMIC DNA]</scope>
    <source>
        <strain evidence="1">ISS3</strain>
    </source>
</reference>
<evidence type="ECO:0000313" key="1">
    <source>
        <dbReference type="EMBL" id="KRY36520.1"/>
    </source>
</evidence>
<proteinExistence type="predicted"/>
<organism evidence="1 2">
    <name type="scientific">Trichinella spiralis</name>
    <name type="common">Trichina worm</name>
    <dbReference type="NCBI Taxonomy" id="6334"/>
    <lineage>
        <taxon>Eukaryota</taxon>
        <taxon>Metazoa</taxon>
        <taxon>Ecdysozoa</taxon>
        <taxon>Nematoda</taxon>
        <taxon>Enoplea</taxon>
        <taxon>Dorylaimia</taxon>
        <taxon>Trichinellida</taxon>
        <taxon>Trichinellidae</taxon>
        <taxon>Trichinella</taxon>
    </lineage>
</organism>
<comment type="caution">
    <text evidence="1">The sequence shown here is derived from an EMBL/GenBank/DDBJ whole genome shotgun (WGS) entry which is preliminary data.</text>
</comment>
<evidence type="ECO:0000313" key="2">
    <source>
        <dbReference type="Proteomes" id="UP000054776"/>
    </source>
</evidence>
<keyword evidence="2" id="KW-1185">Reference proteome</keyword>
<dbReference type="InParanoid" id="A0A0V1BIG7"/>
<protein>
    <submittedName>
        <fullName evidence="1">Uncharacterized protein</fullName>
    </submittedName>
</protein>
<dbReference type="AlphaFoldDB" id="A0A0V1BIG7"/>
<gene>
    <name evidence="1" type="ORF">T01_5635</name>
</gene>
<dbReference type="OrthoDB" id="5915957at2759"/>
<dbReference type="EMBL" id="JYDH01000042">
    <property type="protein sequence ID" value="KRY36520.1"/>
    <property type="molecule type" value="Genomic_DNA"/>
</dbReference>
<dbReference type="Proteomes" id="UP000054776">
    <property type="component" value="Unassembled WGS sequence"/>
</dbReference>
<sequence length="123" mass="13957">MQNVNILLHLPSHVYKHNSSGKDAQSSSTCILSQIPAGRALPLTIFCIKSMVASKTDYIVVPALYWGLRPLSRALELFIYCLMDENLKVHFTLEFKKEMLRKLLRCSENFISALKNLLQFAIG</sequence>
<name>A0A0V1BIG7_TRISP</name>
<accession>A0A0V1BIG7</accession>